<organism evidence="3 4">
    <name type="scientific">Sulfobacillus acidophilus (strain ATCC 700253 / DSM 10332 / NAL)</name>
    <dbReference type="NCBI Taxonomy" id="679936"/>
    <lineage>
        <taxon>Bacteria</taxon>
        <taxon>Bacillati</taxon>
        <taxon>Bacillota</taxon>
        <taxon>Clostridia</taxon>
        <taxon>Eubacteriales</taxon>
        <taxon>Clostridiales Family XVII. Incertae Sedis</taxon>
        <taxon>Sulfobacillus</taxon>
    </lineage>
</organism>
<feature type="domain" description="CN hydrolase" evidence="2">
    <location>
        <begin position="4"/>
        <end position="339"/>
    </location>
</feature>
<evidence type="ECO:0000313" key="3">
    <source>
        <dbReference type="EMBL" id="AEW06900.1"/>
    </source>
</evidence>
<dbReference type="PANTHER" id="PTHR43674">
    <property type="entry name" value="NITRILASE C965.09-RELATED"/>
    <property type="match status" value="1"/>
</dbReference>
<dbReference type="PANTHER" id="PTHR43674:SF13">
    <property type="entry name" value="CN HYDROLASE DOMAIN-CONTAINING PROTEIN"/>
    <property type="match status" value="1"/>
</dbReference>
<dbReference type="Proteomes" id="UP000005439">
    <property type="component" value="Chromosome"/>
</dbReference>
<name>G8TUD8_SULAD</name>
<dbReference type="InterPro" id="IPR003010">
    <property type="entry name" value="C-N_Hydrolase"/>
</dbReference>
<dbReference type="Pfam" id="PF00795">
    <property type="entry name" value="CN_hydrolase"/>
    <property type="match status" value="1"/>
</dbReference>
<dbReference type="AlphaFoldDB" id="G8TUD8"/>
<dbReference type="Gene3D" id="3.60.110.10">
    <property type="entry name" value="Carbon-nitrogen hydrolase"/>
    <property type="match status" value="1"/>
</dbReference>
<dbReference type="HOGENOM" id="CLU_069346_0_0_9"/>
<reference evidence="4" key="1">
    <citation type="submission" date="2011-12" db="EMBL/GenBank/DDBJ databases">
        <title>The complete genome of chromosome of Sulfobacillus acidophilus DSM 10332.</title>
        <authorList>
            <person name="Lucas S."/>
            <person name="Han J."/>
            <person name="Lapidus A."/>
            <person name="Bruce D."/>
            <person name="Goodwin L."/>
            <person name="Pitluck S."/>
            <person name="Peters L."/>
            <person name="Kyrpides N."/>
            <person name="Mavromatis K."/>
            <person name="Ivanova N."/>
            <person name="Mikhailova N."/>
            <person name="Chertkov O."/>
            <person name="Saunders E."/>
            <person name="Detter J.C."/>
            <person name="Tapia R."/>
            <person name="Han C."/>
            <person name="Land M."/>
            <person name="Hauser L."/>
            <person name="Markowitz V."/>
            <person name="Cheng J.-F."/>
            <person name="Hugenholtz P."/>
            <person name="Woyke T."/>
            <person name="Wu D."/>
            <person name="Pukall R."/>
            <person name="Gehrich-Schroeter G."/>
            <person name="Schneider S."/>
            <person name="Klenk H.-P."/>
            <person name="Eisen J.A."/>
        </authorList>
    </citation>
    <scope>NUCLEOTIDE SEQUENCE [LARGE SCALE GENOMIC DNA]</scope>
    <source>
        <strain evidence="4">ATCC 700253 / DSM 10332 / NAL</strain>
    </source>
</reference>
<dbReference type="PROSITE" id="PS50263">
    <property type="entry name" value="CN_HYDROLASE"/>
    <property type="match status" value="1"/>
</dbReference>
<evidence type="ECO:0000313" key="4">
    <source>
        <dbReference type="Proteomes" id="UP000005439"/>
    </source>
</evidence>
<gene>
    <name evidence="3" type="ordered locus">Sulac_3462</name>
</gene>
<evidence type="ECO:0000259" key="2">
    <source>
        <dbReference type="PROSITE" id="PS50263"/>
    </source>
</evidence>
<reference evidence="3 4" key="2">
    <citation type="journal article" date="2012" name="Stand. Genomic Sci.">
        <title>Complete genome sequence of the moderately thermophilic mineral-sulfide-oxidizing firmicute Sulfobacillus acidophilus type strain (NAL(T)).</title>
        <authorList>
            <person name="Anderson I."/>
            <person name="Chertkov O."/>
            <person name="Chen A."/>
            <person name="Saunders E."/>
            <person name="Lapidus A."/>
            <person name="Nolan M."/>
            <person name="Lucas S."/>
            <person name="Hammon N."/>
            <person name="Deshpande S."/>
            <person name="Cheng J.F."/>
            <person name="Han C."/>
            <person name="Tapia R."/>
            <person name="Goodwin L.A."/>
            <person name="Pitluck S."/>
            <person name="Liolios K."/>
            <person name="Pagani I."/>
            <person name="Ivanova N."/>
            <person name="Mikhailova N."/>
            <person name="Pati A."/>
            <person name="Palaniappan K."/>
            <person name="Land M."/>
            <person name="Pan C."/>
            <person name="Rohde M."/>
            <person name="Pukall R."/>
            <person name="Goker M."/>
            <person name="Detter J.C."/>
            <person name="Woyke T."/>
            <person name="Bristow J."/>
            <person name="Eisen J.A."/>
            <person name="Markowitz V."/>
            <person name="Hugenholtz P."/>
            <person name="Kyrpides N.C."/>
            <person name="Klenk H.P."/>
            <person name="Mavromatis K."/>
        </authorList>
    </citation>
    <scope>NUCLEOTIDE SEQUENCE [LARGE SCALE GENOMIC DNA]</scope>
    <source>
        <strain evidence="4">ATCC 700253 / DSM 10332 / NAL</strain>
    </source>
</reference>
<dbReference type="PATRIC" id="fig|679936.5.peg.3583"/>
<dbReference type="InterPro" id="IPR050345">
    <property type="entry name" value="Aliph_Amidase/BUP"/>
</dbReference>
<sequence length="340" mass="37919">MKAVDLFAVQPYMTVQDYRSESAFFQKMAGLFEVADRQRDPALPAVIVWPEDLATFLLLTDVPPALLQARTLDEAFERIGKAHGPALVATLLRYRARSLKQAFFLWGSARVWRIWFRTMSELARRYRMTVVAGSALVAANRWGLVASPYAPASRHVYNLSLTFDPDGRAMQLTPKVNLVPTQEDQLGLTAGRPEAVSAVRLPDTSAVLATAICYDGFQVAHTDSEPDFYNVMAYLDQQGVQILAQPSANPWWWDQPWPLRPSVIRADQWQNESAIAQLGESRSIAVIINSHLIFDFLDLHFDGQSVIAARHGSSVVKLAEAPGFRGPEAETVLHARWTGD</sequence>
<dbReference type="STRING" id="679936.Sulac_3462"/>
<accession>G8TUD8</accession>
<dbReference type="GO" id="GO:0016811">
    <property type="term" value="F:hydrolase activity, acting on carbon-nitrogen (but not peptide) bonds, in linear amides"/>
    <property type="evidence" value="ECO:0007669"/>
    <property type="project" value="TreeGrafter"/>
</dbReference>
<dbReference type="InterPro" id="IPR036526">
    <property type="entry name" value="C-N_Hydrolase_sf"/>
</dbReference>
<keyword evidence="1" id="KW-0378">Hydrolase</keyword>
<proteinExistence type="predicted"/>
<evidence type="ECO:0000256" key="1">
    <source>
        <dbReference type="ARBA" id="ARBA00022801"/>
    </source>
</evidence>
<dbReference type="KEGG" id="sap:Sulac_3462"/>
<dbReference type="SUPFAM" id="SSF56317">
    <property type="entry name" value="Carbon-nitrogen hydrolase"/>
    <property type="match status" value="1"/>
</dbReference>
<protein>
    <recommendedName>
        <fullName evidence="2">CN hydrolase domain-containing protein</fullName>
    </recommendedName>
</protein>
<dbReference type="EMBL" id="CP003179">
    <property type="protein sequence ID" value="AEW06900.1"/>
    <property type="molecule type" value="Genomic_DNA"/>
</dbReference>
<keyword evidence="4" id="KW-1185">Reference proteome</keyword>